<dbReference type="RefSeq" id="WP_021297357.1">
    <property type="nucleotide sequence ID" value="NZ_AURB01000151.1"/>
</dbReference>
<proteinExistence type="predicted"/>
<evidence type="ECO:0000313" key="2">
    <source>
        <dbReference type="Proteomes" id="UP000829401"/>
    </source>
</evidence>
<dbReference type="eggNOG" id="ENOG503348G">
    <property type="taxonomic scope" value="Bacteria"/>
</dbReference>
<dbReference type="Proteomes" id="UP000829401">
    <property type="component" value="Chromosome"/>
</dbReference>
<dbReference type="GO" id="GO:0140359">
    <property type="term" value="F:ABC-type transporter activity"/>
    <property type="evidence" value="ECO:0007669"/>
    <property type="project" value="InterPro"/>
</dbReference>
<gene>
    <name evidence="1" type="ORF">K1I37_03775</name>
</gene>
<keyword evidence="2" id="KW-1185">Reference proteome</keyword>
<dbReference type="AlphaFoldDB" id="T0BUP0"/>
<reference evidence="2" key="1">
    <citation type="journal article" date="2022" name="G3 (Bethesda)">
        <title>Unveiling the complete genome sequence of Alicyclobacillus acidoterrestris DSM 3922T, a taint-producing strain.</title>
        <authorList>
            <person name="Leonardo I.C."/>
            <person name="Barreto Crespo M.T."/>
            <person name="Gaspar F.B."/>
        </authorList>
    </citation>
    <scope>NUCLEOTIDE SEQUENCE [LARGE SCALE GENOMIC DNA]</scope>
    <source>
        <strain evidence="2">DSM 3922</strain>
    </source>
</reference>
<accession>A0A9E6ZHG6</accession>
<dbReference type="GO" id="GO:0005886">
    <property type="term" value="C:plasma membrane"/>
    <property type="evidence" value="ECO:0007669"/>
    <property type="project" value="UniProtKB-SubCell"/>
</dbReference>
<organism evidence="1 2">
    <name type="scientific">Alicyclobacillus acidoterrestris (strain ATCC 49025 / DSM 3922 / CIP 106132 / NCIMB 13137 / GD3B)</name>
    <dbReference type="NCBI Taxonomy" id="1356854"/>
    <lineage>
        <taxon>Bacteria</taxon>
        <taxon>Bacillati</taxon>
        <taxon>Bacillota</taxon>
        <taxon>Bacilli</taxon>
        <taxon>Bacillales</taxon>
        <taxon>Alicyclobacillaceae</taxon>
        <taxon>Alicyclobacillus</taxon>
    </lineage>
</organism>
<accession>T0BUP0</accession>
<dbReference type="Pfam" id="PF12679">
    <property type="entry name" value="ABC2_membrane_2"/>
    <property type="match status" value="1"/>
</dbReference>
<evidence type="ECO:0000313" key="1">
    <source>
        <dbReference type="EMBL" id="UNO49667.1"/>
    </source>
</evidence>
<sequence length="252" mass="28477">MPVKRIFWPLVRQDFKWQHKSDRVRMSRPWRIAYAIAIALVIVGLTTYGSLVSHTHISTAWYVALSLPWIAFGTSIASVKHEWKNGTVGWWLSLPTSRLQLLTSKFVAVLLRVVLIGCGLYCVIGVLGLYTMGLQGQFHTDSAGQFLLTGAQWVLLAMAAAPFASAFGMLFPIARSSKARPAMPLIWIIFVGIWWVAFSQISRFIQTGYRSDTHTLYLNLSPNLIYPLLASWILAYLLIRFAARVLDRYLTL</sequence>
<dbReference type="EMBL" id="CP080467">
    <property type="protein sequence ID" value="UNO49667.1"/>
    <property type="molecule type" value="Genomic_DNA"/>
</dbReference>
<dbReference type="OrthoDB" id="2373063at2"/>
<dbReference type="STRING" id="1356854.N007_11545"/>
<protein>
    <submittedName>
        <fullName evidence="1">ABC transporter permease subunit</fullName>
    </submittedName>
</protein>
<dbReference type="KEGG" id="aaco:K1I37_03775"/>
<name>T0BUP0_ALIAG</name>